<evidence type="ECO:0000313" key="1">
    <source>
        <dbReference type="EMBL" id="CAH3033374.1"/>
    </source>
</evidence>
<comment type="caution">
    <text evidence="1">The sequence shown here is derived from an EMBL/GenBank/DDBJ whole genome shotgun (WGS) entry which is preliminary data.</text>
</comment>
<sequence>MWETIQATLQERYKPFSGHVKDVIDGSEYRKLCESSGILVGSNCLSTLLNTDGIPIFNSSSISVWPVFLAINEIPTRERFLKKNVALWGLWQGKGKPKVILSFLVLIGRCFANKPLSLNRITVTKEKECCPVHIYPLLSTMDLQTKSYWLCLVPHNKDCGCSTCNIKLGKGHSKAYLFEDYKTTTQRTAESFRQDAELANETGEKVQGIKGYSLALSLCHHNMMKGTCLDYMHGLLLGVVKTLLSLCFFPSKYNKGADYFIGHKVTIDSLHRVPRPRPDETALPDLKYLSFDETPITSPEGHSREIYDYQPTAQIKRHVKERKLTLEDSDSIAEFSKTFAVQELHVQKYLPHPQYLEVKKWKQKDDRKHQRETDSQKKYADYNWEEMFMAGILKKPKVSAVNLFLEKHQLGNKKIGKTRGQY</sequence>
<dbReference type="PANTHER" id="PTHR46579">
    <property type="entry name" value="F5/8 TYPE C DOMAIN-CONTAINING PROTEIN-RELATED"/>
    <property type="match status" value="1"/>
</dbReference>
<protein>
    <submittedName>
        <fullName evidence="1">Uncharacterized protein</fullName>
    </submittedName>
</protein>
<dbReference type="PANTHER" id="PTHR46579:SF1">
    <property type="entry name" value="F5_8 TYPE C DOMAIN-CONTAINING PROTEIN"/>
    <property type="match status" value="1"/>
</dbReference>
<name>A0ABN8MSX0_9CNID</name>
<dbReference type="EMBL" id="CALNXI010000690">
    <property type="protein sequence ID" value="CAH3033374.1"/>
    <property type="molecule type" value="Genomic_DNA"/>
</dbReference>
<proteinExistence type="predicted"/>
<dbReference type="Proteomes" id="UP001159427">
    <property type="component" value="Unassembled WGS sequence"/>
</dbReference>
<evidence type="ECO:0000313" key="2">
    <source>
        <dbReference type="Proteomes" id="UP001159427"/>
    </source>
</evidence>
<accession>A0ABN8MSX0</accession>
<keyword evidence="2" id="KW-1185">Reference proteome</keyword>
<gene>
    <name evidence="1" type="ORF">PEVE_00039297</name>
</gene>
<reference evidence="1 2" key="1">
    <citation type="submission" date="2022-05" db="EMBL/GenBank/DDBJ databases">
        <authorList>
            <consortium name="Genoscope - CEA"/>
            <person name="William W."/>
        </authorList>
    </citation>
    <scope>NUCLEOTIDE SEQUENCE [LARGE SCALE GENOMIC DNA]</scope>
</reference>
<organism evidence="1 2">
    <name type="scientific">Porites evermanni</name>
    <dbReference type="NCBI Taxonomy" id="104178"/>
    <lineage>
        <taxon>Eukaryota</taxon>
        <taxon>Metazoa</taxon>
        <taxon>Cnidaria</taxon>
        <taxon>Anthozoa</taxon>
        <taxon>Hexacorallia</taxon>
        <taxon>Scleractinia</taxon>
        <taxon>Fungiina</taxon>
        <taxon>Poritidae</taxon>
        <taxon>Porites</taxon>
    </lineage>
</organism>